<accession>A0ABP7SEU6</accession>
<evidence type="ECO:0000313" key="1">
    <source>
        <dbReference type="EMBL" id="GAA4010752.1"/>
    </source>
</evidence>
<protein>
    <recommendedName>
        <fullName evidence="3">Peptidase U49-like protein</fullName>
    </recommendedName>
</protein>
<keyword evidence="2" id="KW-1185">Reference proteome</keyword>
<name>A0ABP7SEU6_9PSEU</name>
<proteinExistence type="predicted"/>
<sequence length="391" mass="43067">MSSPHDNAERFFAQLRALTTVRSPRLDESARDALFDHVTRMIYSADVLDDPRARALIAEEFRAVELDWDSVMTRTLKRLQDQIERTAIARVDGVDLGARRPVIGHLHTGQLNATSMRVPGDAGGYLVLFEDQMTLFASLISDAVGSVIPSGRMDAGGLFTYRLDRSELADRALADTSMIANFMSIIATYAAEGRFNSIKATALTSNVGLMLQLSLMTFVIAHEYAHVIHGHLDAPATPKGVLHGTDAETLAYSWRQEIQADHTGMILAVHAGIEHAKRDIASSFLGICLFFDVLDLMDRAVSLLETGDEEARKLGSHPPPHVRKELLRGQMSRTFGTARGVPERVAIALESANVQSALINAMWEPTRGFLLDLRSQGVRPARMWRTVPKNG</sequence>
<reference evidence="2" key="1">
    <citation type="journal article" date="2019" name="Int. J. Syst. Evol. Microbiol.">
        <title>The Global Catalogue of Microorganisms (GCM) 10K type strain sequencing project: providing services to taxonomists for standard genome sequencing and annotation.</title>
        <authorList>
            <consortium name="The Broad Institute Genomics Platform"/>
            <consortium name="The Broad Institute Genome Sequencing Center for Infectious Disease"/>
            <person name="Wu L."/>
            <person name="Ma J."/>
        </authorList>
    </citation>
    <scope>NUCLEOTIDE SEQUENCE [LARGE SCALE GENOMIC DNA]</scope>
    <source>
        <strain evidence="2">JCM 17342</strain>
    </source>
</reference>
<dbReference type="EMBL" id="BAABAL010000012">
    <property type="protein sequence ID" value="GAA4010752.1"/>
    <property type="molecule type" value="Genomic_DNA"/>
</dbReference>
<evidence type="ECO:0000313" key="2">
    <source>
        <dbReference type="Proteomes" id="UP001501747"/>
    </source>
</evidence>
<gene>
    <name evidence="1" type="ORF">GCM10022247_36250</name>
</gene>
<dbReference type="Proteomes" id="UP001501747">
    <property type="component" value="Unassembled WGS sequence"/>
</dbReference>
<comment type="caution">
    <text evidence="1">The sequence shown here is derived from an EMBL/GenBank/DDBJ whole genome shotgun (WGS) entry which is preliminary data.</text>
</comment>
<evidence type="ECO:0008006" key="3">
    <source>
        <dbReference type="Google" id="ProtNLM"/>
    </source>
</evidence>
<organism evidence="1 2">
    <name type="scientific">Allokutzneria multivorans</name>
    <dbReference type="NCBI Taxonomy" id="1142134"/>
    <lineage>
        <taxon>Bacteria</taxon>
        <taxon>Bacillati</taxon>
        <taxon>Actinomycetota</taxon>
        <taxon>Actinomycetes</taxon>
        <taxon>Pseudonocardiales</taxon>
        <taxon>Pseudonocardiaceae</taxon>
        <taxon>Allokutzneria</taxon>
    </lineage>
</organism>
<dbReference type="RefSeq" id="WP_344876217.1">
    <property type="nucleotide sequence ID" value="NZ_BAABAL010000012.1"/>
</dbReference>